<sequence length="276" mass="32094">MGVYSRNVFFSSTCFVNSRSPSVHEVSFIDQQSTFIDRHSLLTGNRRRTSLLYQSSIRPPPRKIFLHKESRESRQVQREKSHNYHQLGSLRYASWLLGRFRNIDEEYDRLVDHLHDCAKKAESLKTTKRRLSLETLELIRQRGAARAAGNQELTFELARLCKEAIKEDLRQRRAEVLAEAVEEGKKHLLCPSILRQSQDEDDCSPEPQGNNHIIYIASKRGMEKIIYFYSDLFDSYVHLPPHHLREDGRVIPEVLPSEIRHGIMSIRNRTAPGTTE</sequence>
<organism evidence="1 2">
    <name type="scientific">Necator americanus</name>
    <name type="common">Human hookworm</name>
    <dbReference type="NCBI Taxonomy" id="51031"/>
    <lineage>
        <taxon>Eukaryota</taxon>
        <taxon>Metazoa</taxon>
        <taxon>Ecdysozoa</taxon>
        <taxon>Nematoda</taxon>
        <taxon>Chromadorea</taxon>
        <taxon>Rhabditida</taxon>
        <taxon>Rhabditina</taxon>
        <taxon>Rhabditomorpha</taxon>
        <taxon>Strongyloidea</taxon>
        <taxon>Ancylostomatidae</taxon>
        <taxon>Bunostominae</taxon>
        <taxon>Necator</taxon>
    </lineage>
</organism>
<proteinExistence type="predicted"/>
<reference evidence="1 2" key="1">
    <citation type="submission" date="2023-08" db="EMBL/GenBank/DDBJ databases">
        <title>A Necator americanus chromosomal reference genome.</title>
        <authorList>
            <person name="Ilik V."/>
            <person name="Petrzelkova K.J."/>
            <person name="Pardy F."/>
            <person name="Fuh T."/>
            <person name="Niatou-Singa F.S."/>
            <person name="Gouil Q."/>
            <person name="Baker L."/>
            <person name="Ritchie M.E."/>
            <person name="Jex A.R."/>
            <person name="Gazzola D."/>
            <person name="Li H."/>
            <person name="Toshio Fujiwara R."/>
            <person name="Zhan B."/>
            <person name="Aroian R.V."/>
            <person name="Pafco B."/>
            <person name="Schwarz E.M."/>
        </authorList>
    </citation>
    <scope>NUCLEOTIDE SEQUENCE [LARGE SCALE GENOMIC DNA]</scope>
    <source>
        <strain evidence="1 2">Aroian</strain>
        <tissue evidence="1">Whole animal</tissue>
    </source>
</reference>
<comment type="caution">
    <text evidence="1">The sequence shown here is derived from an EMBL/GenBank/DDBJ whole genome shotgun (WGS) entry which is preliminary data.</text>
</comment>
<accession>A0ABR1E0E3</accession>
<protein>
    <submittedName>
        <fullName evidence="1">Uncharacterized protein</fullName>
    </submittedName>
</protein>
<name>A0ABR1E0E3_NECAM</name>
<dbReference type="EMBL" id="JAVFWL010000005">
    <property type="protein sequence ID" value="KAK6755978.1"/>
    <property type="molecule type" value="Genomic_DNA"/>
</dbReference>
<keyword evidence="2" id="KW-1185">Reference proteome</keyword>
<gene>
    <name evidence="1" type="primary">Necator_chrV.g19187</name>
    <name evidence="1" type="ORF">RB195_014395</name>
</gene>
<dbReference type="Proteomes" id="UP001303046">
    <property type="component" value="Unassembled WGS sequence"/>
</dbReference>
<evidence type="ECO:0000313" key="1">
    <source>
        <dbReference type="EMBL" id="KAK6755978.1"/>
    </source>
</evidence>
<evidence type="ECO:0000313" key="2">
    <source>
        <dbReference type="Proteomes" id="UP001303046"/>
    </source>
</evidence>